<sequence>MGDIADQMLEGSMCQWCGEFIDDETGWPTVCAGCQLEHNVDQHGNKLPEIEDGLHQKLAS</sequence>
<accession>A0A0F9DMJ6</accession>
<gene>
    <name evidence="1" type="ORF">LCGC14_2180040</name>
</gene>
<dbReference type="AlphaFoldDB" id="A0A0F9DMJ6"/>
<reference evidence="1" key="1">
    <citation type="journal article" date="2015" name="Nature">
        <title>Complex archaea that bridge the gap between prokaryotes and eukaryotes.</title>
        <authorList>
            <person name="Spang A."/>
            <person name="Saw J.H."/>
            <person name="Jorgensen S.L."/>
            <person name="Zaremba-Niedzwiedzka K."/>
            <person name="Martijn J."/>
            <person name="Lind A.E."/>
            <person name="van Eijk R."/>
            <person name="Schleper C."/>
            <person name="Guy L."/>
            <person name="Ettema T.J."/>
        </authorList>
    </citation>
    <scope>NUCLEOTIDE SEQUENCE</scope>
</reference>
<evidence type="ECO:0000313" key="1">
    <source>
        <dbReference type="EMBL" id="KKL62948.1"/>
    </source>
</evidence>
<name>A0A0F9DMJ6_9ZZZZ</name>
<organism evidence="1">
    <name type="scientific">marine sediment metagenome</name>
    <dbReference type="NCBI Taxonomy" id="412755"/>
    <lineage>
        <taxon>unclassified sequences</taxon>
        <taxon>metagenomes</taxon>
        <taxon>ecological metagenomes</taxon>
    </lineage>
</organism>
<proteinExistence type="predicted"/>
<dbReference type="EMBL" id="LAZR01028329">
    <property type="protein sequence ID" value="KKL62948.1"/>
    <property type="molecule type" value="Genomic_DNA"/>
</dbReference>
<protein>
    <submittedName>
        <fullName evidence="1">Uncharacterized protein</fullName>
    </submittedName>
</protein>
<comment type="caution">
    <text evidence="1">The sequence shown here is derived from an EMBL/GenBank/DDBJ whole genome shotgun (WGS) entry which is preliminary data.</text>
</comment>